<dbReference type="EMBL" id="JPEN01000038">
    <property type="protein sequence ID" value="KGM37730.1"/>
    <property type="molecule type" value="Genomic_DNA"/>
</dbReference>
<accession>A0A0A0DI62</accession>
<name>A0A0A0DI62_9STRE</name>
<feature type="transmembrane region" description="Helical" evidence="1">
    <location>
        <begin position="95"/>
        <end position="114"/>
    </location>
</feature>
<reference evidence="2 3" key="1">
    <citation type="submission" date="2014-06" db="EMBL/GenBank/DDBJ databases">
        <authorList>
            <person name="Teng J.L."/>
            <person name="Huang Y."/>
            <person name="Tse H."/>
            <person name="Lau S.K."/>
            <person name="Woo P.C."/>
        </authorList>
    </citation>
    <scope>NUCLEOTIDE SEQUENCE [LARGE SCALE GENOMIC DNA]</scope>
    <source>
        <strain evidence="2 3">HKU4</strain>
    </source>
</reference>
<protein>
    <recommendedName>
        <fullName evidence="4">DUF3021 domain-containing protein</fullName>
    </recommendedName>
</protein>
<evidence type="ECO:0000256" key="1">
    <source>
        <dbReference type="SAM" id="Phobius"/>
    </source>
</evidence>
<dbReference type="InterPro" id="IPR021560">
    <property type="entry name" value="DUF3021"/>
</dbReference>
<feature type="transmembrane region" description="Helical" evidence="1">
    <location>
        <begin position="12"/>
        <end position="32"/>
    </location>
</feature>
<evidence type="ECO:0008006" key="4">
    <source>
        <dbReference type="Google" id="ProtNLM"/>
    </source>
</evidence>
<organism evidence="2 3">
    <name type="scientific">Streptococcus sinensis</name>
    <dbReference type="NCBI Taxonomy" id="176090"/>
    <lineage>
        <taxon>Bacteria</taxon>
        <taxon>Bacillati</taxon>
        <taxon>Bacillota</taxon>
        <taxon>Bacilli</taxon>
        <taxon>Lactobacillales</taxon>
        <taxon>Streptococcaceae</taxon>
        <taxon>Streptococcus</taxon>
    </lineage>
</organism>
<dbReference type="RefSeq" id="WP_037615367.1">
    <property type="nucleotide sequence ID" value="NZ_JAJBHU010000001.1"/>
</dbReference>
<dbReference type="PATRIC" id="fig|176090.4.peg.518"/>
<evidence type="ECO:0000313" key="2">
    <source>
        <dbReference type="EMBL" id="KGM37730.1"/>
    </source>
</evidence>
<evidence type="ECO:0000313" key="3">
    <source>
        <dbReference type="Proteomes" id="UP000030019"/>
    </source>
</evidence>
<feature type="transmembrane region" description="Helical" evidence="1">
    <location>
        <begin position="68"/>
        <end position="89"/>
    </location>
</feature>
<dbReference type="STRING" id="176090.SSIN_0524"/>
<dbReference type="Pfam" id="PF11457">
    <property type="entry name" value="DUF3021"/>
    <property type="match status" value="1"/>
</dbReference>
<proteinExistence type="predicted"/>
<dbReference type="Proteomes" id="UP000030019">
    <property type="component" value="Unassembled WGS sequence"/>
</dbReference>
<sequence length="133" mass="14985">MTFKKILIGMQDGLRTGSLVFLLVGLFSGKTFSLTPSSILSVLLVSALIGVASYIFDATDRFPFPFLIFCHFVVTATIVCLAVICNGWGNMIFGWSFWLKLILIYLLVWFLVSVDSMIKTKKINEALKNRRKH</sequence>
<comment type="caution">
    <text evidence="2">The sequence shown here is derived from an EMBL/GenBank/DDBJ whole genome shotgun (WGS) entry which is preliminary data.</text>
</comment>
<gene>
    <name evidence="2" type="ORF">SSIN_0524</name>
</gene>
<keyword evidence="1" id="KW-0812">Transmembrane</keyword>
<dbReference type="AlphaFoldDB" id="A0A0A0DI62"/>
<keyword evidence="1" id="KW-0472">Membrane</keyword>
<keyword evidence="1" id="KW-1133">Transmembrane helix</keyword>
<feature type="transmembrane region" description="Helical" evidence="1">
    <location>
        <begin position="38"/>
        <end position="56"/>
    </location>
</feature>
<keyword evidence="3" id="KW-1185">Reference proteome</keyword>